<accession>X6NNK3</accession>
<comment type="caution">
    <text evidence="1">The sequence shown here is derived from an EMBL/GenBank/DDBJ whole genome shotgun (WGS) entry which is preliminary data.</text>
</comment>
<keyword evidence="2" id="KW-1185">Reference proteome</keyword>
<evidence type="ECO:0000313" key="2">
    <source>
        <dbReference type="Proteomes" id="UP000023152"/>
    </source>
</evidence>
<name>X6NNK3_RETFI</name>
<evidence type="ECO:0000313" key="1">
    <source>
        <dbReference type="EMBL" id="ETO27508.1"/>
    </source>
</evidence>
<dbReference type="Proteomes" id="UP000023152">
    <property type="component" value="Unassembled WGS sequence"/>
</dbReference>
<dbReference type="AlphaFoldDB" id="X6NNK3"/>
<dbReference type="SUPFAM" id="SSF52047">
    <property type="entry name" value="RNI-like"/>
    <property type="match status" value="1"/>
</dbReference>
<dbReference type="EMBL" id="ASPP01007214">
    <property type="protein sequence ID" value="ETO27508.1"/>
    <property type="molecule type" value="Genomic_DNA"/>
</dbReference>
<protein>
    <submittedName>
        <fullName evidence="1">Uncharacterized protein</fullName>
    </submittedName>
</protein>
<reference evidence="1 2" key="1">
    <citation type="journal article" date="2013" name="Curr. Biol.">
        <title>The Genome of the Foraminiferan Reticulomyxa filosa.</title>
        <authorList>
            <person name="Glockner G."/>
            <person name="Hulsmann N."/>
            <person name="Schleicher M."/>
            <person name="Noegel A.A."/>
            <person name="Eichinger L."/>
            <person name="Gallinger C."/>
            <person name="Pawlowski J."/>
            <person name="Sierra R."/>
            <person name="Euteneuer U."/>
            <person name="Pillet L."/>
            <person name="Moustafa A."/>
            <person name="Platzer M."/>
            <person name="Groth M."/>
            <person name="Szafranski K."/>
            <person name="Schliwa M."/>
        </authorList>
    </citation>
    <scope>NUCLEOTIDE SEQUENCE [LARGE SCALE GENOMIC DNA]</scope>
</reference>
<organism evidence="1 2">
    <name type="scientific">Reticulomyxa filosa</name>
    <dbReference type="NCBI Taxonomy" id="46433"/>
    <lineage>
        <taxon>Eukaryota</taxon>
        <taxon>Sar</taxon>
        <taxon>Rhizaria</taxon>
        <taxon>Retaria</taxon>
        <taxon>Foraminifera</taxon>
        <taxon>Monothalamids</taxon>
        <taxon>Reticulomyxidae</taxon>
        <taxon>Reticulomyxa</taxon>
    </lineage>
</organism>
<sequence length="296" mass="34994">FFFNKKKKKKKKKKKIQKYVRYMVWSSPKFLYQKLEKKDNDNDNGNDNDNDNDKRRTLSFERCNVFALISTTIPEFGFLQASIDSVSQFGKHQAFLSHCDKTLRILTLDINILSGEQRQISQEISLTLPKNLEMLRISFLRLVPQFSIDFSNCKDNLKYLVLGRHAWHYASHLFQKKESLPSKLKYLVFDDGNMYELNWDVLTHFKTINQIDYLYAPCYPNYASDFSKFCVGRFPSLNDAKHCLENVSARKILREMVEQDRVHWFVCFGKINFIHMCIRMQMCKQSACNICVCLYA</sequence>
<gene>
    <name evidence="1" type="ORF">RFI_09624</name>
</gene>
<feature type="non-terminal residue" evidence="1">
    <location>
        <position position="1"/>
    </location>
</feature>
<proteinExistence type="predicted"/>